<evidence type="ECO:0000313" key="2">
    <source>
        <dbReference type="Proteomes" id="UP001158049"/>
    </source>
</evidence>
<sequence length="54" mass="6438">MDFATSSMFTQFRCYLPPMYWLVLVNQKSFNGRLQKKSIKFSNLLRNAVKFRKG</sequence>
<proteinExistence type="predicted"/>
<gene>
    <name evidence="1" type="ORF">SAMN06295970_1562</name>
</gene>
<keyword evidence="2" id="KW-1185">Reference proteome</keyword>
<accession>A0ABY1QVQ1</accession>
<dbReference type="Proteomes" id="UP001158049">
    <property type="component" value="Unassembled WGS sequence"/>
</dbReference>
<comment type="caution">
    <text evidence="1">The sequence shown here is derived from an EMBL/GenBank/DDBJ whole genome shotgun (WGS) entry which is preliminary data.</text>
</comment>
<reference evidence="1 2" key="1">
    <citation type="submission" date="2017-05" db="EMBL/GenBank/DDBJ databases">
        <authorList>
            <person name="Varghese N."/>
            <person name="Submissions S."/>
        </authorList>
    </citation>
    <scope>NUCLEOTIDE SEQUENCE [LARGE SCALE GENOMIC DNA]</scope>
    <source>
        <strain evidence="1 2">DSM 26001</strain>
    </source>
</reference>
<organism evidence="1 2">
    <name type="scientific">Noviherbaspirillum suwonense</name>
    <dbReference type="NCBI Taxonomy" id="1224511"/>
    <lineage>
        <taxon>Bacteria</taxon>
        <taxon>Pseudomonadati</taxon>
        <taxon>Pseudomonadota</taxon>
        <taxon>Betaproteobacteria</taxon>
        <taxon>Burkholderiales</taxon>
        <taxon>Oxalobacteraceae</taxon>
        <taxon>Noviherbaspirillum</taxon>
    </lineage>
</organism>
<evidence type="ECO:0008006" key="3">
    <source>
        <dbReference type="Google" id="ProtNLM"/>
    </source>
</evidence>
<name>A0ABY1QVQ1_9BURK</name>
<evidence type="ECO:0000313" key="1">
    <source>
        <dbReference type="EMBL" id="SMP82247.1"/>
    </source>
</evidence>
<dbReference type="EMBL" id="FXUL01000056">
    <property type="protein sequence ID" value="SMP82247.1"/>
    <property type="molecule type" value="Genomic_DNA"/>
</dbReference>
<protein>
    <recommendedName>
        <fullName evidence="3">Transposase</fullName>
    </recommendedName>
</protein>